<dbReference type="InterPro" id="IPR014710">
    <property type="entry name" value="RmlC-like_jellyroll"/>
</dbReference>
<dbReference type="Pfam" id="PF07883">
    <property type="entry name" value="Cupin_2"/>
    <property type="match status" value="1"/>
</dbReference>
<dbReference type="SUPFAM" id="SSF51182">
    <property type="entry name" value="RmlC-like cupins"/>
    <property type="match status" value="1"/>
</dbReference>
<evidence type="ECO:0000313" key="3">
    <source>
        <dbReference type="EMBL" id="XBO47410.1"/>
    </source>
</evidence>
<sequence>MKIQKESNAIYNFEYNCRLRRIYPWNGVVQPAWGSAIAKVDINCSTTIHHHDEKETFIILHGYGEITIDDEREMVQTGDVIYLPPMSSHTIKNISETEELTFLTIYWDEGMNGTDPDKLKKEESII</sequence>
<evidence type="ECO:0000256" key="1">
    <source>
        <dbReference type="ARBA" id="ARBA00022723"/>
    </source>
</evidence>
<protein>
    <submittedName>
        <fullName evidence="3">Cupin domain-containing protein</fullName>
    </submittedName>
</protein>
<proteinExistence type="predicted"/>
<dbReference type="InterPro" id="IPR011051">
    <property type="entry name" value="RmlC_Cupin_sf"/>
</dbReference>
<name>A0AAU7K4I2_9SPHI</name>
<evidence type="ECO:0000259" key="2">
    <source>
        <dbReference type="Pfam" id="PF07883"/>
    </source>
</evidence>
<gene>
    <name evidence="3" type="ORF">ABEG20_19150</name>
</gene>
<dbReference type="EMBL" id="CP157485">
    <property type="protein sequence ID" value="XBO47410.1"/>
    <property type="molecule type" value="Genomic_DNA"/>
</dbReference>
<dbReference type="GO" id="GO:0046872">
    <property type="term" value="F:metal ion binding"/>
    <property type="evidence" value="ECO:0007669"/>
    <property type="project" value="UniProtKB-KW"/>
</dbReference>
<dbReference type="PANTHER" id="PTHR35848:SF6">
    <property type="entry name" value="CUPIN TYPE-2 DOMAIN-CONTAINING PROTEIN"/>
    <property type="match status" value="1"/>
</dbReference>
<accession>A0AAU7K4I2</accession>
<keyword evidence="1" id="KW-0479">Metal-binding</keyword>
<dbReference type="InterPro" id="IPR051610">
    <property type="entry name" value="GPI/OXD"/>
</dbReference>
<dbReference type="PANTHER" id="PTHR35848">
    <property type="entry name" value="OXALATE-BINDING PROTEIN"/>
    <property type="match status" value="1"/>
</dbReference>
<feature type="domain" description="Cupin type-2" evidence="2">
    <location>
        <begin position="45"/>
        <end position="106"/>
    </location>
</feature>
<dbReference type="AlphaFoldDB" id="A0AAU7K4I2"/>
<organism evidence="3">
    <name type="scientific">Pedobacter sp. KACC 23697</name>
    <dbReference type="NCBI Taxonomy" id="3149230"/>
    <lineage>
        <taxon>Bacteria</taxon>
        <taxon>Pseudomonadati</taxon>
        <taxon>Bacteroidota</taxon>
        <taxon>Sphingobacteriia</taxon>
        <taxon>Sphingobacteriales</taxon>
        <taxon>Sphingobacteriaceae</taxon>
        <taxon>Pedobacter</taxon>
    </lineage>
</organism>
<dbReference type="RefSeq" id="WP_406824847.1">
    <property type="nucleotide sequence ID" value="NZ_CP157485.1"/>
</dbReference>
<dbReference type="Gene3D" id="2.60.120.10">
    <property type="entry name" value="Jelly Rolls"/>
    <property type="match status" value="1"/>
</dbReference>
<reference evidence="3" key="1">
    <citation type="submission" date="2024-05" db="EMBL/GenBank/DDBJ databases">
        <authorList>
            <person name="Kim S."/>
            <person name="Heo J."/>
            <person name="Choi H."/>
            <person name="Choi Y."/>
            <person name="Kwon S.-W."/>
            <person name="Kim Y."/>
        </authorList>
    </citation>
    <scope>NUCLEOTIDE SEQUENCE</scope>
    <source>
        <strain evidence="3">KACC 23697</strain>
    </source>
</reference>
<dbReference type="InterPro" id="IPR013096">
    <property type="entry name" value="Cupin_2"/>
</dbReference>